<proteinExistence type="predicted"/>
<protein>
    <submittedName>
        <fullName evidence="5">Uncharacterized protein</fullName>
    </submittedName>
</protein>
<evidence type="ECO:0000313" key="5">
    <source>
        <dbReference type="EMBL" id="KAK8966403.1"/>
    </source>
</evidence>
<comment type="caution">
    <text evidence="5">The sequence shown here is derived from an EMBL/GenBank/DDBJ whole genome shotgun (WGS) entry which is preliminary data.</text>
</comment>
<dbReference type="EMBL" id="JBBWWR010000005">
    <property type="protein sequence ID" value="KAK8966403.1"/>
    <property type="molecule type" value="Genomic_DNA"/>
</dbReference>
<accession>A0ABR2MQF6</accession>
<sequence>MSSSQATAVACNPLYGAQPCSQALFGVHKLHISSLRLFLDTLYALALFYVACRDLLRPYNPVPKFVLIKSVVFLTYWQSLTGASDFFFFSKTIKRTIEYVIEYSPRP</sequence>
<organism evidence="5 6">
    <name type="scientific">Platanthera guangdongensis</name>
    <dbReference type="NCBI Taxonomy" id="2320717"/>
    <lineage>
        <taxon>Eukaryota</taxon>
        <taxon>Viridiplantae</taxon>
        <taxon>Streptophyta</taxon>
        <taxon>Embryophyta</taxon>
        <taxon>Tracheophyta</taxon>
        <taxon>Spermatophyta</taxon>
        <taxon>Magnoliopsida</taxon>
        <taxon>Liliopsida</taxon>
        <taxon>Asparagales</taxon>
        <taxon>Orchidaceae</taxon>
        <taxon>Orchidoideae</taxon>
        <taxon>Orchideae</taxon>
        <taxon>Orchidinae</taxon>
        <taxon>Platanthera</taxon>
    </lineage>
</organism>
<name>A0ABR2MQF6_9ASPA</name>
<keyword evidence="3" id="KW-1133">Transmembrane helix</keyword>
<keyword evidence="6" id="KW-1185">Reference proteome</keyword>
<dbReference type="Pfam" id="PF03619">
    <property type="entry name" value="Solute_trans_a"/>
    <property type="match status" value="1"/>
</dbReference>
<dbReference type="PANTHER" id="PTHR23423">
    <property type="entry name" value="ORGANIC SOLUTE TRANSPORTER-RELATED"/>
    <property type="match status" value="1"/>
</dbReference>
<evidence type="ECO:0000313" key="6">
    <source>
        <dbReference type="Proteomes" id="UP001412067"/>
    </source>
</evidence>
<keyword evidence="4" id="KW-0472">Membrane</keyword>
<evidence type="ECO:0000256" key="2">
    <source>
        <dbReference type="ARBA" id="ARBA00022692"/>
    </source>
</evidence>
<evidence type="ECO:0000256" key="1">
    <source>
        <dbReference type="ARBA" id="ARBA00004141"/>
    </source>
</evidence>
<evidence type="ECO:0000256" key="3">
    <source>
        <dbReference type="ARBA" id="ARBA00022989"/>
    </source>
</evidence>
<comment type="subcellular location">
    <subcellularLocation>
        <location evidence="1">Membrane</location>
        <topology evidence="1">Multi-pass membrane protein</topology>
    </subcellularLocation>
</comment>
<dbReference type="Proteomes" id="UP001412067">
    <property type="component" value="Unassembled WGS sequence"/>
</dbReference>
<gene>
    <name evidence="5" type="ORF">KSP40_PGU018459</name>
</gene>
<keyword evidence="2" id="KW-0812">Transmembrane</keyword>
<reference evidence="5 6" key="1">
    <citation type="journal article" date="2022" name="Nat. Plants">
        <title>Genomes of leafy and leafless Platanthera orchids illuminate the evolution of mycoheterotrophy.</title>
        <authorList>
            <person name="Li M.H."/>
            <person name="Liu K.W."/>
            <person name="Li Z."/>
            <person name="Lu H.C."/>
            <person name="Ye Q.L."/>
            <person name="Zhang D."/>
            <person name="Wang J.Y."/>
            <person name="Li Y.F."/>
            <person name="Zhong Z.M."/>
            <person name="Liu X."/>
            <person name="Yu X."/>
            <person name="Liu D.K."/>
            <person name="Tu X.D."/>
            <person name="Liu B."/>
            <person name="Hao Y."/>
            <person name="Liao X.Y."/>
            <person name="Jiang Y.T."/>
            <person name="Sun W.H."/>
            <person name="Chen J."/>
            <person name="Chen Y.Q."/>
            <person name="Ai Y."/>
            <person name="Zhai J.W."/>
            <person name="Wu S.S."/>
            <person name="Zhou Z."/>
            <person name="Hsiao Y.Y."/>
            <person name="Wu W.L."/>
            <person name="Chen Y.Y."/>
            <person name="Lin Y.F."/>
            <person name="Hsu J.L."/>
            <person name="Li C.Y."/>
            <person name="Wang Z.W."/>
            <person name="Zhao X."/>
            <person name="Zhong W.Y."/>
            <person name="Ma X.K."/>
            <person name="Ma L."/>
            <person name="Huang J."/>
            <person name="Chen G.Z."/>
            <person name="Huang M.Z."/>
            <person name="Huang L."/>
            <person name="Peng D.H."/>
            <person name="Luo Y.B."/>
            <person name="Zou S.Q."/>
            <person name="Chen S.P."/>
            <person name="Lan S."/>
            <person name="Tsai W.C."/>
            <person name="Van de Peer Y."/>
            <person name="Liu Z.J."/>
        </authorList>
    </citation>
    <scope>NUCLEOTIDE SEQUENCE [LARGE SCALE GENOMIC DNA]</scope>
    <source>
        <strain evidence="5">Lor288</strain>
    </source>
</reference>
<dbReference type="InterPro" id="IPR005178">
    <property type="entry name" value="Ostalpha/TMEM184C"/>
</dbReference>
<evidence type="ECO:0000256" key="4">
    <source>
        <dbReference type="ARBA" id="ARBA00023136"/>
    </source>
</evidence>